<dbReference type="GO" id="GO:0031424">
    <property type="term" value="P:keratinization"/>
    <property type="evidence" value="ECO:0007669"/>
    <property type="project" value="TreeGrafter"/>
</dbReference>
<gene>
    <name evidence="6" type="ORF">Anapl_07537</name>
</gene>
<name>R0KK58_ANAPL</name>
<evidence type="ECO:0000259" key="5">
    <source>
        <dbReference type="PROSITE" id="PS51842"/>
    </source>
</evidence>
<comment type="similarity">
    <text evidence="3">Belongs to the intermediate filament family.</text>
</comment>
<dbReference type="GO" id="GO:0045095">
    <property type="term" value="C:keratin filament"/>
    <property type="evidence" value="ECO:0007669"/>
    <property type="project" value="InterPro"/>
</dbReference>
<dbReference type="PANTHER" id="PTHR45616">
    <property type="entry name" value="GATA-TYPE DOMAIN-CONTAINING PROTEIN"/>
    <property type="match status" value="1"/>
</dbReference>
<feature type="non-terminal residue" evidence="6">
    <location>
        <position position="350"/>
    </location>
</feature>
<evidence type="ECO:0000256" key="3">
    <source>
        <dbReference type="RuleBase" id="RU000685"/>
    </source>
</evidence>
<evidence type="ECO:0000256" key="4">
    <source>
        <dbReference type="SAM" id="Coils"/>
    </source>
</evidence>
<keyword evidence="7" id="KW-1185">Reference proteome</keyword>
<dbReference type="Pfam" id="PF00038">
    <property type="entry name" value="Filament"/>
    <property type="match status" value="1"/>
</dbReference>
<dbReference type="PROSITE" id="PS00226">
    <property type="entry name" value="IF_ROD_1"/>
    <property type="match status" value="1"/>
</dbReference>
<sequence>VDPEFQRMRSDEKEQIKTLNNKFASFIDKVQCLERQNQALMTKWELLQQQSSHPEESRNIATFFQSYISNLQRQLETLQSQKEQLDPEAYNMLQLVEDYKKSILVECLPSKTHKSLWFFLQELDSAYMGKMEFEVRVEILKQELEFLRCLHDAELSQLQTVAGNTNIVLSMDNNRELNMDGVVEEVRQEYEAIAQKSKAEVDAMYRGRYQDLQNMWVNQREQLKNSYQEIQELTRQIQRLQPEIEIVRKKVFSLQTSVKDTEQRGDCALKDAQKKHTELQNALQKAKDELASMLRGYQELLNVKLALDIEIATYKTLLEGEESRWVPLQQCACSAQFRDTSAETRRLENA</sequence>
<dbReference type="GO" id="GO:0045109">
    <property type="term" value="P:intermediate filament organization"/>
    <property type="evidence" value="ECO:0007669"/>
    <property type="project" value="TreeGrafter"/>
</dbReference>
<evidence type="ECO:0000256" key="2">
    <source>
        <dbReference type="ARBA" id="ARBA00023054"/>
    </source>
</evidence>
<dbReference type="SUPFAM" id="SSF64593">
    <property type="entry name" value="Intermediate filament protein, coiled coil region"/>
    <property type="match status" value="2"/>
</dbReference>
<feature type="non-terminal residue" evidence="6">
    <location>
        <position position="1"/>
    </location>
</feature>
<feature type="coiled-coil region" evidence="4">
    <location>
        <begin position="220"/>
        <end position="303"/>
    </location>
</feature>
<protein>
    <submittedName>
        <fullName evidence="6">Keratin, type II cytoskeletal 1</fullName>
    </submittedName>
</protein>
<dbReference type="PANTHER" id="PTHR45616:SF39">
    <property type="entry name" value="KERATIN, TYPE II CYTOSKELETAL 6A-RELATED"/>
    <property type="match status" value="1"/>
</dbReference>
<dbReference type="InterPro" id="IPR018039">
    <property type="entry name" value="IF_conserved"/>
</dbReference>
<dbReference type="GO" id="GO:0030280">
    <property type="term" value="F:structural constituent of skin epidermis"/>
    <property type="evidence" value="ECO:0007669"/>
    <property type="project" value="TreeGrafter"/>
</dbReference>
<dbReference type="FunFam" id="1.20.5.1160:FF:000001">
    <property type="entry name" value="Keratin type II"/>
    <property type="match status" value="1"/>
</dbReference>
<keyword evidence="2 4" id="KW-0175">Coiled coil</keyword>
<reference evidence="7" key="1">
    <citation type="journal article" date="2013" name="Nat. Genet.">
        <title>The duck genome and transcriptome provide insight into an avian influenza virus reservoir species.</title>
        <authorList>
            <person name="Huang Y."/>
            <person name="Li Y."/>
            <person name="Burt D.W."/>
            <person name="Chen H."/>
            <person name="Zhang Y."/>
            <person name="Qian W."/>
            <person name="Kim H."/>
            <person name="Gan S."/>
            <person name="Zhao Y."/>
            <person name="Li J."/>
            <person name="Yi K."/>
            <person name="Feng H."/>
            <person name="Zhu P."/>
            <person name="Li B."/>
            <person name="Liu Q."/>
            <person name="Fairley S."/>
            <person name="Magor K.E."/>
            <person name="Du Z."/>
            <person name="Hu X."/>
            <person name="Goodman L."/>
            <person name="Tafer H."/>
            <person name="Vignal A."/>
            <person name="Lee T."/>
            <person name="Kim K.W."/>
            <person name="Sheng Z."/>
            <person name="An Y."/>
            <person name="Searle S."/>
            <person name="Herrero J."/>
            <person name="Groenen M.A."/>
            <person name="Crooijmans R.P."/>
            <person name="Faraut T."/>
            <person name="Cai Q."/>
            <person name="Webster R.G."/>
            <person name="Aldridge J.R."/>
            <person name="Warren W.C."/>
            <person name="Bartschat S."/>
            <person name="Kehr S."/>
            <person name="Marz M."/>
            <person name="Stadler P.F."/>
            <person name="Smith J."/>
            <person name="Kraus R.H."/>
            <person name="Zhao Y."/>
            <person name="Ren L."/>
            <person name="Fei J."/>
            <person name="Morisson M."/>
            <person name="Kaiser P."/>
            <person name="Griffin D.K."/>
            <person name="Rao M."/>
            <person name="Pitel F."/>
            <person name="Wang J."/>
            <person name="Li N."/>
        </authorList>
    </citation>
    <scope>NUCLEOTIDE SEQUENCE [LARGE SCALE GENOMIC DNA]</scope>
</reference>
<dbReference type="Gene3D" id="1.20.5.170">
    <property type="match status" value="1"/>
</dbReference>
<evidence type="ECO:0000256" key="1">
    <source>
        <dbReference type="ARBA" id="ARBA00022754"/>
    </source>
</evidence>
<dbReference type="PRINTS" id="PR01276">
    <property type="entry name" value="TYPE2KERATIN"/>
</dbReference>
<dbReference type="GO" id="GO:0005615">
    <property type="term" value="C:extracellular space"/>
    <property type="evidence" value="ECO:0007669"/>
    <property type="project" value="TreeGrafter"/>
</dbReference>
<dbReference type="FunFam" id="1.20.5.170:FF:000004">
    <property type="entry name" value="Keratin, type II cytoskeletal 5"/>
    <property type="match status" value="1"/>
</dbReference>
<dbReference type="Gene3D" id="1.20.5.1160">
    <property type="entry name" value="Vasodilator-stimulated phosphoprotein"/>
    <property type="match status" value="1"/>
</dbReference>
<evidence type="ECO:0000313" key="6">
    <source>
        <dbReference type="EMBL" id="EOA93543.1"/>
    </source>
</evidence>
<dbReference type="SMART" id="SM01391">
    <property type="entry name" value="Filament"/>
    <property type="match status" value="1"/>
</dbReference>
<evidence type="ECO:0000313" key="7">
    <source>
        <dbReference type="Proteomes" id="UP000296049"/>
    </source>
</evidence>
<organism evidence="6 7">
    <name type="scientific">Anas platyrhynchos</name>
    <name type="common">Mallard</name>
    <name type="synonym">Anas boschas</name>
    <dbReference type="NCBI Taxonomy" id="8839"/>
    <lineage>
        <taxon>Eukaryota</taxon>
        <taxon>Metazoa</taxon>
        <taxon>Chordata</taxon>
        <taxon>Craniata</taxon>
        <taxon>Vertebrata</taxon>
        <taxon>Euteleostomi</taxon>
        <taxon>Archelosauria</taxon>
        <taxon>Archosauria</taxon>
        <taxon>Dinosauria</taxon>
        <taxon>Saurischia</taxon>
        <taxon>Theropoda</taxon>
        <taxon>Coelurosauria</taxon>
        <taxon>Aves</taxon>
        <taxon>Neognathae</taxon>
        <taxon>Galloanserae</taxon>
        <taxon>Anseriformes</taxon>
        <taxon>Anatidae</taxon>
        <taxon>Anatinae</taxon>
        <taxon>Anas</taxon>
    </lineage>
</organism>
<accession>R0KK58</accession>
<dbReference type="PROSITE" id="PS51842">
    <property type="entry name" value="IF_ROD_2"/>
    <property type="match status" value="1"/>
</dbReference>
<feature type="coiled-coil region" evidence="4">
    <location>
        <begin position="16"/>
        <end position="88"/>
    </location>
</feature>
<dbReference type="AlphaFoldDB" id="R0KK58"/>
<dbReference type="InterPro" id="IPR003054">
    <property type="entry name" value="Keratin_II"/>
</dbReference>
<dbReference type="Gene3D" id="1.20.5.500">
    <property type="entry name" value="Single helix bin"/>
    <property type="match status" value="1"/>
</dbReference>
<proteinExistence type="inferred from homology"/>
<keyword evidence="1 3" id="KW-0403">Intermediate filament</keyword>
<feature type="domain" description="IF rod" evidence="5">
    <location>
        <begin position="12"/>
        <end position="325"/>
    </location>
</feature>
<dbReference type="EMBL" id="KB746064">
    <property type="protein sequence ID" value="EOA93543.1"/>
    <property type="molecule type" value="Genomic_DNA"/>
</dbReference>
<dbReference type="InterPro" id="IPR039008">
    <property type="entry name" value="IF_rod_dom"/>
</dbReference>
<dbReference type="Proteomes" id="UP000296049">
    <property type="component" value="Unassembled WGS sequence"/>
</dbReference>